<dbReference type="OrthoDB" id="3032392at2759"/>
<sequence length="359" mass="40663">MLPPVSTTMKNDGPTAAYRICYLFAFLLETALYGVYFFLFLMATVAIARRKNLDRFSTRFQFAGVITMFILISLHNFGNTYRMLQAFVFVPLSDPRPGVPALYLRDWQNWDALMFGIIGALLTWIGDVLVIYRCYLVWAEDYRVVVLPCLLLITCISNTSFNLWWYRNPTSIPYSTVTHTLSATWPLNLSQNLITTGLIAYRIYSQHRQTERTGLRATFSSGTVSLVVILRIILESAAIYTAVMLMITVFWFTGSPVFITLTHIFVPCTGIVFALMSVRTYIAQAEVESMETTPSWIRNSSSSWMPPSTPTPGARRATLGPLNTAPSLVLPSWREDDFRQEEDIAPEYELRGNPTPSTS</sequence>
<protein>
    <submittedName>
        <fullName evidence="3">Uncharacterized protein</fullName>
    </submittedName>
</protein>
<feature type="transmembrane region" description="Helical" evidence="2">
    <location>
        <begin position="185"/>
        <end position="204"/>
    </location>
</feature>
<evidence type="ECO:0000313" key="4">
    <source>
        <dbReference type="Proteomes" id="UP000298030"/>
    </source>
</evidence>
<dbReference type="Proteomes" id="UP000298030">
    <property type="component" value="Unassembled WGS sequence"/>
</dbReference>
<dbReference type="AlphaFoldDB" id="A0A4Y7T0M9"/>
<accession>A0A4Y7T0M9</accession>
<gene>
    <name evidence="3" type="ORF">FA13DRAFT_1691487</name>
</gene>
<feature type="region of interest" description="Disordered" evidence="1">
    <location>
        <begin position="294"/>
        <end position="328"/>
    </location>
</feature>
<comment type="caution">
    <text evidence="3">The sequence shown here is derived from an EMBL/GenBank/DDBJ whole genome shotgun (WGS) entry which is preliminary data.</text>
</comment>
<feature type="transmembrane region" description="Helical" evidence="2">
    <location>
        <begin position="60"/>
        <end position="78"/>
    </location>
</feature>
<keyword evidence="4" id="KW-1185">Reference proteome</keyword>
<feature type="transmembrane region" description="Helical" evidence="2">
    <location>
        <begin position="144"/>
        <end position="165"/>
    </location>
</feature>
<feature type="transmembrane region" description="Helical" evidence="2">
    <location>
        <begin position="112"/>
        <end position="132"/>
    </location>
</feature>
<keyword evidence="2" id="KW-0472">Membrane</keyword>
<evidence type="ECO:0000256" key="1">
    <source>
        <dbReference type="SAM" id="MobiDB-lite"/>
    </source>
</evidence>
<keyword evidence="2" id="KW-0812">Transmembrane</keyword>
<evidence type="ECO:0000256" key="2">
    <source>
        <dbReference type="SAM" id="Phobius"/>
    </source>
</evidence>
<keyword evidence="2" id="KW-1133">Transmembrane helix</keyword>
<evidence type="ECO:0000313" key="3">
    <source>
        <dbReference type="EMBL" id="TEB27484.1"/>
    </source>
</evidence>
<name>A0A4Y7T0M9_COPMI</name>
<reference evidence="3 4" key="1">
    <citation type="journal article" date="2019" name="Nat. Ecol. Evol.">
        <title>Megaphylogeny resolves global patterns of mushroom evolution.</title>
        <authorList>
            <person name="Varga T."/>
            <person name="Krizsan K."/>
            <person name="Foldi C."/>
            <person name="Dima B."/>
            <person name="Sanchez-Garcia M."/>
            <person name="Sanchez-Ramirez S."/>
            <person name="Szollosi G.J."/>
            <person name="Szarkandi J.G."/>
            <person name="Papp V."/>
            <person name="Albert L."/>
            <person name="Andreopoulos W."/>
            <person name="Angelini C."/>
            <person name="Antonin V."/>
            <person name="Barry K.W."/>
            <person name="Bougher N.L."/>
            <person name="Buchanan P."/>
            <person name="Buyck B."/>
            <person name="Bense V."/>
            <person name="Catcheside P."/>
            <person name="Chovatia M."/>
            <person name="Cooper J."/>
            <person name="Damon W."/>
            <person name="Desjardin D."/>
            <person name="Finy P."/>
            <person name="Geml J."/>
            <person name="Haridas S."/>
            <person name="Hughes K."/>
            <person name="Justo A."/>
            <person name="Karasinski D."/>
            <person name="Kautmanova I."/>
            <person name="Kiss B."/>
            <person name="Kocsube S."/>
            <person name="Kotiranta H."/>
            <person name="LaButti K.M."/>
            <person name="Lechner B.E."/>
            <person name="Liimatainen K."/>
            <person name="Lipzen A."/>
            <person name="Lukacs Z."/>
            <person name="Mihaltcheva S."/>
            <person name="Morgado L.N."/>
            <person name="Niskanen T."/>
            <person name="Noordeloos M.E."/>
            <person name="Ohm R.A."/>
            <person name="Ortiz-Santana B."/>
            <person name="Ovrebo C."/>
            <person name="Racz N."/>
            <person name="Riley R."/>
            <person name="Savchenko A."/>
            <person name="Shiryaev A."/>
            <person name="Soop K."/>
            <person name="Spirin V."/>
            <person name="Szebenyi C."/>
            <person name="Tomsovsky M."/>
            <person name="Tulloss R.E."/>
            <person name="Uehling J."/>
            <person name="Grigoriev I.V."/>
            <person name="Vagvolgyi C."/>
            <person name="Papp T."/>
            <person name="Martin F.M."/>
            <person name="Miettinen O."/>
            <person name="Hibbett D.S."/>
            <person name="Nagy L.G."/>
        </authorList>
    </citation>
    <scope>NUCLEOTIDE SEQUENCE [LARGE SCALE GENOMIC DNA]</scope>
    <source>
        <strain evidence="3 4">FP101781</strain>
    </source>
</reference>
<feature type="transmembrane region" description="Helical" evidence="2">
    <location>
        <begin position="224"/>
        <end position="251"/>
    </location>
</feature>
<proteinExistence type="predicted"/>
<dbReference type="EMBL" id="QPFP01000040">
    <property type="protein sequence ID" value="TEB27484.1"/>
    <property type="molecule type" value="Genomic_DNA"/>
</dbReference>
<feature type="transmembrane region" description="Helical" evidence="2">
    <location>
        <begin position="20"/>
        <end position="48"/>
    </location>
</feature>
<feature type="transmembrane region" description="Helical" evidence="2">
    <location>
        <begin position="257"/>
        <end position="276"/>
    </location>
</feature>
<organism evidence="3 4">
    <name type="scientific">Coprinellus micaceus</name>
    <name type="common">Glistening ink-cap mushroom</name>
    <name type="synonym">Coprinus micaceus</name>
    <dbReference type="NCBI Taxonomy" id="71717"/>
    <lineage>
        <taxon>Eukaryota</taxon>
        <taxon>Fungi</taxon>
        <taxon>Dikarya</taxon>
        <taxon>Basidiomycota</taxon>
        <taxon>Agaricomycotina</taxon>
        <taxon>Agaricomycetes</taxon>
        <taxon>Agaricomycetidae</taxon>
        <taxon>Agaricales</taxon>
        <taxon>Agaricineae</taxon>
        <taxon>Psathyrellaceae</taxon>
        <taxon>Coprinellus</taxon>
    </lineage>
</organism>